<sequence length="2887" mass="324853">MSKDDTKIVPEWRCYIKNSPSNSSTSSSLLITFIPASFEDVILLHKSVESDEIETSLENEESEGSMVEAVREKVQRHSLGGSKTEDQRVEISCSVSENAQDDKDKECNNMTSADETSNMNTENDSSEKQQKLKLVIPERTLEPKALCIPVYIYDCVTHNILSSLIHPCDFQLPSDIFQDLMFDPVSESSESEIVLTSPKNLKRVQFSADSIKDADEERTWRSSWRSQERRSTEGSNGEGGENLWQHCSLTTEMFCHCFVKGVFQSLQKGYPVCSQDVDAAINNICEESFPLEANITSFLHASCGHFQQLVHEARLDQERINDHQSVSVTEERKPTFVRFSGIQDDAGDPNEESIPSVPSTLEIPQVTLTLDPATLNLGSPCEQQDTLHQLIKDKFMDIVQKWFRPVPSSPEYFYFCQGTTQEEEDVLEDKTTSDTANAGALTSEPCAEADTNMVTTMDRLSVNARDDRISLQSNLDSEESLEDDMDLDRDVTLDDRRENIPLFLIFTCTVKSHLDSDSVPVKNITVCLSELSTILDDLKSGFQLGDLKITFDLNCLSLPGEVEEPSLRRPGMQRMFSTSSVGAHSDTSSEATETVDRSSFSHVEFNHLRNPIGHLPQQQQEAVRKCMEEIEWLLQDEIVSNLRHVYPIRSDTLAYTCKHIQTSADLGKANVSVDHVPLQFVYGLEQSAEKFAEEFQKLNLQNYQLIKEEETYYLAKKRIMYNYVNVKSLCSALDELNMWKTPVSSKVASPGSATTCKSDVETADGKGTKNISPLVLNTKDKDKVVDISAECVGRSSPLTVKSDTGSVASDSKKLNKPSIMNLEKKPSTDLMKLENISLINRRRSREMDLILKMKGSHESVCSNERRKSSEAEVDSPRSLSHEVTKEEDDFDLDKHTETPQSATSVAFSVGSNTPTSGSPSFNLDSISYSATSSGSIFTSAVQSPVSIQLTKTDGHSEPFRPSPERTVTGKLINDSFDSEDGKNETILKRCSSFAGFRSPVSCQSIKDDEALASHDVSPEKGPQIGVSAIQGRLRHCSAPLAGHATPRSRMSTLPCTPSCISSRGSFTEDPYDGDMSEMDDSATTFSESGVVRRLMPDFWLIMQIVENAVDILFQHRERGHESKEEKMELWNLLALVRRNVEDTCKKVNQQLLLADLYETRMCHSLLVDAADEDVTWKVDGAPRFRRQHKISCKLGSENEDDDEDETFERKYLAVEMELDPGHFECECVWKTSFFIHQGLKRGTRAGSLVSIGVKILRSVLNSLSVNNRNNMFVTKEISTGNVFYLSSALSLSQSLGRTPDCVELSVYGICEAGKETKEDLVQLLKRKLDDMALDNMCEMLRRNPHCQLDKDDVQFIQKPGSKPHDSLHLTVSHKTMPHLAAAMFYLRQNLLQYLHTPKYKTSPEDFQFTDVVDGKLCAIPSDQAFLYIPPFTVRKTECPRPSASAYQDIGTFEDLEAFTHVQPYEMTPKSKKPGPTALVQFHIWEVGDVGLTQLKDKLTSSLKHSLCDVAMEYYMLTAPLCTIPSHMVELFTPPPPMSAPCSPFYSMQGEEFRERKLSMVQTSSAQSAHTTVARRSSLQTQIRFQSLRDAFSQSKRSVASPNTDRDKSFEPSGIDSGPNSRVGSPAVERHLVGSPRVEQQTMLGQYECGEMGTLHSVYADLLEHWLEFCIQLETPSVNKLSLKLDSRFSLDATLQEFQQVLARLCPAVTTRVYKMLPQEEEDEDTNIGMLYTPHRTPIVTYRRKSETALDVCGRSPVVPGADLHFMSVGRDLKQWYTFLQQGMEEEDVAELLAALRFSPHIPSRSEGKGSGLFQDTPSIIPRQKFALLNLKNKEFNLYAYNWSNEVFGSMCKQLSKLEKWTNTRTHILTNIIIQKAGLFNHFVLPNTSLNVDKLIQQTDTLDQLISNPAPPPPNKEKLGRTQSVTSLRETNLPFEVTFKDLFPCKLLHLSHLACHMDPVKQYGQQVQDIRLYWKHQCEKLDSISKLYVMWLQKTGTNFPIAECTMRTLKQASHLFHYCATPLLFSSRWRQHILEKFKVTRQDSMASVSSSCATPDSKSRSRHGSGNSMGSGRTKRTESNELRKRPSFQALRDAQEAGGWAGSPGGPEDFNGEEEWHLELRATYIYQYIKYLHTIGFQYVQMERANKKGKPVKRPNGVESSVPTASEDVEIKPSDTHNLQKTVSGGILLIEISFRNEYFCVRLYTCEHTKLGITVNQQDISIVIESIQTPKFLKLLFVDECEKCKDLIHVHSFAHDFHLRCIQSYISGHQDLFKKGYYLSGLLNDFIKVYPYAPSFSRNFMQREVISIPDPSCSSSDLYDYMLKHAELHSMSVLKMVTPSELNFEQLFKNHEYALISHEAREVDQSEGNSTSHKSPQAYNIGLVILQDTPGGSSHGVGQCGERPSLSLQFFIILTSSQLMFPRQTLDRERGFFVSRNKSMNSPVVVGDLKAQLGKKSASLRSETTNYLGWSNKHQPPMYKLLIEEAKQVRSKIENMAVVSMDKCRRDTLWTKMLVNKSDDHSKKKTDADDEMLDRVHKIPLYEMDARLVPFQQMSSAWYQRLATVLNNRYQEDFKRDFVNPANTSEQYHLILNPKFLDLFMLLTIDPNGSKTGVYAVFRKPAKETEKYKLPMYTVKENLSQLGTASVSATSDSPTSFRASLRDSAVFFSGSLSWKYYIGNKGKKLPQLAKRWYARITCEIFLSPPPLVSSQSLDTRHSSIGSSVPPSPACVLQCGQTSPRPAPTTTTCSRIVTYRLPYADFILDKTMRPNSNAGGDGNPLPDCRSTDNTGPTNITAADNLFTPTPEVCTSAGHIDSVTRGNRGWESPSPGNKNILPAGGALRNRKSVLLHSYPDSIKTNHNTIEIKINTENEARGPGLWMYNTSIREL</sequence>
<feature type="compositionally biased region" description="Basic and acidic residues" evidence="1">
    <location>
        <begin position="219"/>
        <end position="232"/>
    </location>
</feature>
<evidence type="ECO:0000313" key="2">
    <source>
        <dbReference type="EMBL" id="WAR23250.1"/>
    </source>
</evidence>
<feature type="region of interest" description="Disordered" evidence="1">
    <location>
        <begin position="1593"/>
        <end position="1626"/>
    </location>
</feature>
<feature type="region of interest" description="Disordered" evidence="1">
    <location>
        <begin position="219"/>
        <end position="239"/>
    </location>
</feature>
<proteinExistence type="predicted"/>
<feature type="region of interest" description="Disordered" evidence="1">
    <location>
        <begin position="2767"/>
        <end position="2835"/>
    </location>
</feature>
<dbReference type="EMBL" id="CP111024">
    <property type="protein sequence ID" value="WAR23250.1"/>
    <property type="molecule type" value="Genomic_DNA"/>
</dbReference>
<feature type="region of interest" description="Disordered" evidence="1">
    <location>
        <begin position="2047"/>
        <end position="2086"/>
    </location>
</feature>
<feature type="compositionally biased region" description="Polar residues" evidence="1">
    <location>
        <begin position="108"/>
        <end position="123"/>
    </location>
</feature>
<feature type="region of interest" description="Disordered" evidence="1">
    <location>
        <begin position="855"/>
        <end position="918"/>
    </location>
</feature>
<feature type="compositionally biased region" description="Polar residues" evidence="1">
    <location>
        <begin position="2785"/>
        <end position="2795"/>
    </location>
</feature>
<feature type="compositionally biased region" description="Basic and acidic residues" evidence="1">
    <location>
        <begin position="855"/>
        <end position="870"/>
    </location>
</feature>
<evidence type="ECO:0000313" key="3">
    <source>
        <dbReference type="Proteomes" id="UP001164746"/>
    </source>
</evidence>
<dbReference type="Proteomes" id="UP001164746">
    <property type="component" value="Chromosome 13"/>
</dbReference>
<reference evidence="2" key="1">
    <citation type="submission" date="2022-11" db="EMBL/GenBank/DDBJ databases">
        <title>Centuries of genome instability and evolution in soft-shell clam transmissible cancer (bioRxiv).</title>
        <authorList>
            <person name="Hart S.F.M."/>
            <person name="Yonemitsu M.A."/>
            <person name="Giersch R.M."/>
            <person name="Beal B.F."/>
            <person name="Arriagada G."/>
            <person name="Davis B.W."/>
            <person name="Ostrander E.A."/>
            <person name="Goff S.P."/>
            <person name="Metzger M.J."/>
        </authorList>
    </citation>
    <scope>NUCLEOTIDE SEQUENCE</scope>
    <source>
        <strain evidence="2">MELC-2E11</strain>
        <tissue evidence="2">Siphon/mantle</tissue>
    </source>
</reference>
<feature type="compositionally biased region" description="Polar residues" evidence="1">
    <location>
        <begin position="898"/>
        <end position="918"/>
    </location>
</feature>
<feature type="region of interest" description="Disordered" evidence="1">
    <location>
        <begin position="95"/>
        <end position="130"/>
    </location>
</feature>
<organism evidence="2 3">
    <name type="scientific">Mya arenaria</name>
    <name type="common">Soft-shell clam</name>
    <dbReference type="NCBI Taxonomy" id="6604"/>
    <lineage>
        <taxon>Eukaryota</taxon>
        <taxon>Metazoa</taxon>
        <taxon>Spiralia</taxon>
        <taxon>Lophotrochozoa</taxon>
        <taxon>Mollusca</taxon>
        <taxon>Bivalvia</taxon>
        <taxon>Autobranchia</taxon>
        <taxon>Heteroconchia</taxon>
        <taxon>Euheterodonta</taxon>
        <taxon>Imparidentia</taxon>
        <taxon>Neoheterodontei</taxon>
        <taxon>Myida</taxon>
        <taxon>Myoidea</taxon>
        <taxon>Myidae</taxon>
        <taxon>Mya</taxon>
    </lineage>
</organism>
<feature type="compositionally biased region" description="Basic and acidic residues" evidence="1">
    <location>
        <begin position="2074"/>
        <end position="2083"/>
    </location>
</feature>
<dbReference type="InterPro" id="IPR033228">
    <property type="entry name" value="SZT2"/>
</dbReference>
<accession>A0ABY7FMG7</accession>
<feature type="compositionally biased region" description="Polar residues" evidence="1">
    <location>
        <begin position="1593"/>
        <end position="1602"/>
    </location>
</feature>
<dbReference type="PANTHER" id="PTHR14918:SF3">
    <property type="entry name" value="KICSTOR COMPLEX PROTEIN SZT2"/>
    <property type="match status" value="1"/>
</dbReference>
<protein>
    <submittedName>
        <fullName evidence="2">SZT2-like protein</fullName>
    </submittedName>
</protein>
<dbReference type="PANTHER" id="PTHR14918">
    <property type="entry name" value="KICSTOR COMPLEX PROTEIN SZT2"/>
    <property type="match status" value="1"/>
</dbReference>
<gene>
    <name evidence="2" type="ORF">MAR_036919</name>
</gene>
<name>A0ABY7FMG7_MYAAR</name>
<keyword evidence="3" id="KW-1185">Reference proteome</keyword>
<evidence type="ECO:0000256" key="1">
    <source>
        <dbReference type="SAM" id="MobiDB-lite"/>
    </source>
</evidence>